<dbReference type="AlphaFoldDB" id="A0A482SZV5"/>
<feature type="compositionally biased region" description="Polar residues" evidence="1">
    <location>
        <begin position="364"/>
        <end position="382"/>
    </location>
</feature>
<feature type="transmembrane region" description="Helical" evidence="2">
    <location>
        <begin position="215"/>
        <end position="234"/>
    </location>
</feature>
<dbReference type="Proteomes" id="UP000294028">
    <property type="component" value="Unassembled WGS sequence"/>
</dbReference>
<evidence type="ECO:0000256" key="2">
    <source>
        <dbReference type="SAM" id="Phobius"/>
    </source>
</evidence>
<evidence type="ECO:0000313" key="4">
    <source>
        <dbReference type="Proteomes" id="UP000294028"/>
    </source>
</evidence>
<feature type="region of interest" description="Disordered" evidence="1">
    <location>
        <begin position="347"/>
        <end position="388"/>
    </location>
</feature>
<dbReference type="RefSeq" id="WP_129786896.1">
    <property type="nucleotide sequence ID" value="NZ_RZHH01000012.1"/>
</dbReference>
<keyword evidence="2" id="KW-0472">Membrane</keyword>
<keyword evidence="2" id="KW-1133">Transmembrane helix</keyword>
<sequence length="388" mass="42670">MIRLFSKVQTIIGRVRKRLGPILPVLLTALIVALLVWGASHIFSLLHTVPQVIIPGLFSDSPLWKIKPQYVVFIAAFIFGALIGTWYFVYRPNRETVIEYWQQIPTWIRATTLGFGGAVLVTIVLLSLGTHWGIPDLVVLAAFLVSWPLTTGIVILSNRCIGGDCPRSTSIRIGYMHARGLESRTMAIIVGALVAVVGGFVTWAVSIRVADWDSVLLATVVAILLWMLATVIVYNRYEAQTAERTGLAITDVNRPEARTTWELAIKNESNSTIDLSLARIRDTKFDLYRFGVDTDLGPGAVCTFNAPEDFRLAPNDDSWELPLGYTLKQGSQTPVILTRGGEMYALQRDRLDTEGDGSPETDASDSSMGESQHPSLSGQSPEDPSPQD</sequence>
<organism evidence="3 4">
    <name type="scientific">Halogeometricum borinquense</name>
    <dbReference type="NCBI Taxonomy" id="60847"/>
    <lineage>
        <taxon>Archaea</taxon>
        <taxon>Methanobacteriati</taxon>
        <taxon>Methanobacteriota</taxon>
        <taxon>Stenosarchaea group</taxon>
        <taxon>Halobacteria</taxon>
        <taxon>Halobacteriales</taxon>
        <taxon>Haloferacaceae</taxon>
        <taxon>Halogeometricum</taxon>
    </lineage>
</organism>
<name>A0A482SZV5_9EURY</name>
<feature type="compositionally biased region" description="Acidic residues" evidence="1">
    <location>
        <begin position="354"/>
        <end position="363"/>
    </location>
</feature>
<feature type="transmembrane region" description="Helical" evidence="2">
    <location>
        <begin position="69"/>
        <end position="89"/>
    </location>
</feature>
<comment type="caution">
    <text evidence="3">The sequence shown here is derived from an EMBL/GenBank/DDBJ whole genome shotgun (WGS) entry which is preliminary data.</text>
</comment>
<feature type="transmembrane region" description="Helical" evidence="2">
    <location>
        <begin position="21"/>
        <end position="49"/>
    </location>
</feature>
<feature type="transmembrane region" description="Helical" evidence="2">
    <location>
        <begin position="110"/>
        <end position="132"/>
    </location>
</feature>
<reference evidence="3 4" key="1">
    <citation type="submission" date="2018-12" db="EMBL/GenBank/DDBJ databases">
        <title>Genome analysis provides insights into bioremediation potentialities of Halogeometricum borinquense strain N11.</title>
        <authorList>
            <person name="Najjari A."/>
            <person name="Youssef N."/>
            <person name="Fhoula I."/>
            <person name="Ben Dhia O."/>
            <person name="Mahjoubi M."/>
            <person name="Ouzari H.I."/>
            <person name="Cherif A."/>
        </authorList>
    </citation>
    <scope>NUCLEOTIDE SEQUENCE [LARGE SCALE GENOMIC DNA]</scope>
    <source>
        <strain evidence="3 4">N11</strain>
    </source>
</reference>
<evidence type="ECO:0000313" key="3">
    <source>
        <dbReference type="EMBL" id="RYJ07730.1"/>
    </source>
</evidence>
<gene>
    <name evidence="3" type="ORF">ELS19_20085</name>
</gene>
<evidence type="ECO:0000256" key="1">
    <source>
        <dbReference type="SAM" id="MobiDB-lite"/>
    </source>
</evidence>
<evidence type="ECO:0008006" key="5">
    <source>
        <dbReference type="Google" id="ProtNLM"/>
    </source>
</evidence>
<feature type="transmembrane region" description="Helical" evidence="2">
    <location>
        <begin position="138"/>
        <end position="157"/>
    </location>
</feature>
<keyword evidence="2" id="KW-0812">Transmembrane</keyword>
<feature type="transmembrane region" description="Helical" evidence="2">
    <location>
        <begin position="186"/>
        <end position="209"/>
    </location>
</feature>
<proteinExistence type="predicted"/>
<protein>
    <recommendedName>
        <fullName evidence="5">CTL/SLC44 family protein</fullName>
    </recommendedName>
</protein>
<dbReference type="EMBL" id="RZHH01000012">
    <property type="protein sequence ID" value="RYJ07730.1"/>
    <property type="molecule type" value="Genomic_DNA"/>
</dbReference>
<accession>A0A482SZV5</accession>